<sequence>MARFFYLLVLWQNASLPQAVAAPTTRARINRVKKNALAAFGALPRRQHSPHEVWAPQHGTGLIEFLLVAIPLLVTALGGIEISHWMFTRQTISVALVEAGRAGSTEHANPLSIANAFEAALGPLYPGTANLSSAQRVQQALERHRRHHATLPWHIQIVSPSAAAFDDFKTVAPDVRHPGGLPTINNSYQFEQDAAHRQQGRPNGTGPRSAQTIYQANALILRLTYRYKPLLPGLEAIVGHTPALTQEAVIDMQSHPVLWPDDPSGRVTRAPDTAAHRHWPVTDTDAPQPPAEHGTTGPPANDYGEGSPEGSSAGAGNNDGSGSSNTGDHLVPGDGGEGASDSNSGAEGEGASPGESQGEGSSEGNICTNTSPSLTIPNSNLARSSTAAVPDLRS</sequence>
<name>A0A842HMV0_9BURK</name>
<protein>
    <recommendedName>
        <fullName evidence="3">TadE-like domain-containing protein</fullName>
    </recommendedName>
</protein>
<evidence type="ECO:0000259" key="3">
    <source>
        <dbReference type="Pfam" id="PF07811"/>
    </source>
</evidence>
<keyword evidence="5" id="KW-1185">Reference proteome</keyword>
<keyword evidence="2" id="KW-0732">Signal</keyword>
<dbReference type="Proteomes" id="UP000545386">
    <property type="component" value="Unassembled WGS sequence"/>
</dbReference>
<evidence type="ECO:0000313" key="4">
    <source>
        <dbReference type="EMBL" id="MBC2768640.1"/>
    </source>
</evidence>
<feature type="region of interest" description="Disordered" evidence="1">
    <location>
        <begin position="279"/>
        <end position="394"/>
    </location>
</feature>
<gene>
    <name evidence="4" type="ORF">GTU67_01775</name>
</gene>
<dbReference type="EMBL" id="JACJUU010000001">
    <property type="protein sequence ID" value="MBC2768640.1"/>
    <property type="molecule type" value="Genomic_DNA"/>
</dbReference>
<comment type="caution">
    <text evidence="4">The sequence shown here is derived from an EMBL/GenBank/DDBJ whole genome shotgun (WGS) entry which is preliminary data.</text>
</comment>
<organism evidence="4 5">
    <name type="scientific">Pusillimonas minor</name>
    <dbReference type="NCBI Taxonomy" id="2697024"/>
    <lineage>
        <taxon>Bacteria</taxon>
        <taxon>Pseudomonadati</taxon>
        <taxon>Pseudomonadota</taxon>
        <taxon>Betaproteobacteria</taxon>
        <taxon>Burkholderiales</taxon>
        <taxon>Alcaligenaceae</taxon>
        <taxon>Pusillimonas</taxon>
    </lineage>
</organism>
<feature type="chain" id="PRO_5032610443" description="TadE-like domain-containing protein" evidence="2">
    <location>
        <begin position="22"/>
        <end position="394"/>
    </location>
</feature>
<dbReference type="AlphaFoldDB" id="A0A842HMV0"/>
<evidence type="ECO:0000256" key="1">
    <source>
        <dbReference type="SAM" id="MobiDB-lite"/>
    </source>
</evidence>
<evidence type="ECO:0000313" key="5">
    <source>
        <dbReference type="Proteomes" id="UP000545386"/>
    </source>
</evidence>
<dbReference type="RefSeq" id="WP_185778470.1">
    <property type="nucleotide sequence ID" value="NZ_JACJUU010000001.1"/>
</dbReference>
<reference evidence="4 5" key="1">
    <citation type="submission" date="2020-08" db="EMBL/GenBank/DDBJ databases">
        <title>Paraeoetvoesia sp. YC-7-48 draft genome sequence.</title>
        <authorList>
            <person name="Yao L."/>
        </authorList>
    </citation>
    <scope>NUCLEOTIDE SEQUENCE [LARGE SCALE GENOMIC DNA]</scope>
    <source>
        <strain evidence="5">YC-7-48</strain>
    </source>
</reference>
<feature type="domain" description="TadE-like" evidence="3">
    <location>
        <begin position="59"/>
        <end position="101"/>
    </location>
</feature>
<feature type="signal peptide" evidence="2">
    <location>
        <begin position="1"/>
        <end position="21"/>
    </location>
</feature>
<evidence type="ECO:0000256" key="2">
    <source>
        <dbReference type="SAM" id="SignalP"/>
    </source>
</evidence>
<feature type="compositionally biased region" description="Polar residues" evidence="1">
    <location>
        <begin position="365"/>
        <end position="387"/>
    </location>
</feature>
<dbReference type="Pfam" id="PF07811">
    <property type="entry name" value="TadE"/>
    <property type="match status" value="1"/>
</dbReference>
<dbReference type="InterPro" id="IPR012495">
    <property type="entry name" value="TadE-like_dom"/>
</dbReference>
<feature type="compositionally biased region" description="Low complexity" evidence="1">
    <location>
        <begin position="339"/>
        <end position="364"/>
    </location>
</feature>
<feature type="compositionally biased region" description="Low complexity" evidence="1">
    <location>
        <begin position="304"/>
        <end position="328"/>
    </location>
</feature>
<accession>A0A842HMV0</accession>
<proteinExistence type="predicted"/>